<evidence type="ECO:0000256" key="1">
    <source>
        <dbReference type="SAM" id="MobiDB-lite"/>
    </source>
</evidence>
<dbReference type="RefSeq" id="WP_073169215.1">
    <property type="nucleotide sequence ID" value="NZ_FQZE01000015.1"/>
</dbReference>
<evidence type="ECO:0008006" key="4">
    <source>
        <dbReference type="Google" id="ProtNLM"/>
    </source>
</evidence>
<dbReference type="OrthoDB" id="9813995at2"/>
<sequence>MKFGKGRGNPSGDYKGRNKGGAYGPEGFCVCVKCGHKVMHQRGEKCTKLKCPECGHTMVREELVKNKK</sequence>
<gene>
    <name evidence="2" type="ORF">SAMN05444280_11521</name>
</gene>
<name>A0A1M6HZW7_9BACT</name>
<dbReference type="AlphaFoldDB" id="A0A1M6HZW7"/>
<keyword evidence="3" id="KW-1185">Reference proteome</keyword>
<dbReference type="Proteomes" id="UP000184050">
    <property type="component" value="Unassembled WGS sequence"/>
</dbReference>
<feature type="region of interest" description="Disordered" evidence="1">
    <location>
        <begin position="1"/>
        <end position="23"/>
    </location>
</feature>
<proteinExistence type="predicted"/>
<organism evidence="2 3">
    <name type="scientific">Tangfeifania diversioriginum</name>
    <dbReference type="NCBI Taxonomy" id="1168035"/>
    <lineage>
        <taxon>Bacteria</taxon>
        <taxon>Pseudomonadati</taxon>
        <taxon>Bacteroidota</taxon>
        <taxon>Bacteroidia</taxon>
        <taxon>Marinilabiliales</taxon>
        <taxon>Prolixibacteraceae</taxon>
        <taxon>Tangfeifania</taxon>
    </lineage>
</organism>
<reference evidence="2 3" key="1">
    <citation type="submission" date="2016-11" db="EMBL/GenBank/DDBJ databases">
        <authorList>
            <person name="Jaros S."/>
            <person name="Januszkiewicz K."/>
            <person name="Wedrychowicz H."/>
        </authorList>
    </citation>
    <scope>NUCLEOTIDE SEQUENCE [LARGE SCALE GENOMIC DNA]</scope>
    <source>
        <strain evidence="2 3">DSM 27063</strain>
    </source>
</reference>
<accession>A0A1M6HZW7</accession>
<protein>
    <recommendedName>
        <fullName evidence="4">Ferredoxin</fullName>
    </recommendedName>
</protein>
<dbReference type="STRING" id="1168035.SAMN05444280_11521"/>
<dbReference type="EMBL" id="FQZE01000015">
    <property type="protein sequence ID" value="SHJ27690.1"/>
    <property type="molecule type" value="Genomic_DNA"/>
</dbReference>
<evidence type="ECO:0000313" key="3">
    <source>
        <dbReference type="Proteomes" id="UP000184050"/>
    </source>
</evidence>
<evidence type="ECO:0000313" key="2">
    <source>
        <dbReference type="EMBL" id="SHJ27690.1"/>
    </source>
</evidence>